<feature type="region of interest" description="Disordered" evidence="4">
    <location>
        <begin position="827"/>
        <end position="853"/>
    </location>
</feature>
<dbReference type="Gene3D" id="3.40.50.10810">
    <property type="entry name" value="Tandem AAA-ATPase domain"/>
    <property type="match status" value="1"/>
</dbReference>
<dbReference type="OMA" id="NLVDHWL"/>
<evidence type="ECO:0000256" key="4">
    <source>
        <dbReference type="SAM" id="MobiDB-lite"/>
    </source>
</evidence>
<keyword evidence="1" id="KW-0547">Nucleotide-binding</keyword>
<keyword evidence="3" id="KW-0067">ATP-binding</keyword>
<keyword evidence="2" id="KW-0378">Hydrolase</keyword>
<evidence type="ECO:0000256" key="3">
    <source>
        <dbReference type="ARBA" id="ARBA00022840"/>
    </source>
</evidence>
<name>C5FUL5_ARTOC</name>
<dbReference type="GO" id="GO:0005634">
    <property type="term" value="C:nucleus"/>
    <property type="evidence" value="ECO:0007669"/>
    <property type="project" value="TreeGrafter"/>
</dbReference>
<dbReference type="HOGENOM" id="CLU_003233_2_0_1"/>
<dbReference type="CDD" id="cd18793">
    <property type="entry name" value="SF2_C_SNF"/>
    <property type="match status" value="1"/>
</dbReference>
<feature type="domain" description="Helicase C-terminal" evidence="5">
    <location>
        <begin position="875"/>
        <end position="1034"/>
    </location>
</feature>
<feature type="region of interest" description="Disordered" evidence="4">
    <location>
        <begin position="1113"/>
        <end position="1172"/>
    </location>
</feature>
<dbReference type="InterPro" id="IPR050628">
    <property type="entry name" value="SNF2_RAD54_helicase_TF"/>
</dbReference>
<feature type="compositionally biased region" description="Low complexity" evidence="4">
    <location>
        <begin position="1154"/>
        <end position="1172"/>
    </location>
</feature>
<dbReference type="RefSeq" id="XP_002844454.1">
    <property type="nucleotide sequence ID" value="XM_002844408.1"/>
</dbReference>
<evidence type="ECO:0000256" key="2">
    <source>
        <dbReference type="ARBA" id="ARBA00022801"/>
    </source>
</evidence>
<dbReference type="GO" id="GO:0005524">
    <property type="term" value="F:ATP binding"/>
    <property type="evidence" value="ECO:0007669"/>
    <property type="project" value="UniProtKB-KW"/>
</dbReference>
<feature type="compositionally biased region" description="Basic and acidic residues" evidence="4">
    <location>
        <begin position="832"/>
        <end position="845"/>
    </location>
</feature>
<dbReference type="OrthoDB" id="2801544at2759"/>
<dbReference type="SUPFAM" id="SSF52540">
    <property type="entry name" value="P-loop containing nucleoside triphosphate hydrolases"/>
    <property type="match status" value="2"/>
</dbReference>
<gene>
    <name evidence="6" type="ORF">MCYG_06418</name>
</gene>
<dbReference type="InterPro" id="IPR027417">
    <property type="entry name" value="P-loop_NTPase"/>
</dbReference>
<protein>
    <recommendedName>
        <fullName evidence="5">Helicase C-terminal domain-containing protein</fullName>
    </recommendedName>
</protein>
<dbReference type="PANTHER" id="PTHR45626">
    <property type="entry name" value="TRANSCRIPTION TERMINATION FACTOR 2-RELATED"/>
    <property type="match status" value="1"/>
</dbReference>
<dbReference type="Gene3D" id="3.40.50.300">
    <property type="entry name" value="P-loop containing nucleotide triphosphate hydrolases"/>
    <property type="match status" value="1"/>
</dbReference>
<keyword evidence="7" id="KW-1185">Reference proteome</keyword>
<dbReference type="GeneID" id="9230895"/>
<dbReference type="Pfam" id="PF00271">
    <property type="entry name" value="Helicase_C"/>
    <property type="match status" value="1"/>
</dbReference>
<dbReference type="VEuPathDB" id="FungiDB:MCYG_06418"/>
<dbReference type="InterPro" id="IPR000330">
    <property type="entry name" value="SNF2_N"/>
</dbReference>
<dbReference type="EMBL" id="DS995706">
    <property type="protein sequence ID" value="EEQ33599.1"/>
    <property type="molecule type" value="Genomic_DNA"/>
</dbReference>
<dbReference type="PROSITE" id="PS51194">
    <property type="entry name" value="HELICASE_CTER"/>
    <property type="match status" value="1"/>
</dbReference>
<dbReference type="InterPro" id="IPR038718">
    <property type="entry name" value="SNF2-like_sf"/>
</dbReference>
<organism evidence="6 7">
    <name type="scientific">Arthroderma otae (strain ATCC MYA-4605 / CBS 113480)</name>
    <name type="common">Microsporum canis</name>
    <dbReference type="NCBI Taxonomy" id="554155"/>
    <lineage>
        <taxon>Eukaryota</taxon>
        <taxon>Fungi</taxon>
        <taxon>Dikarya</taxon>
        <taxon>Ascomycota</taxon>
        <taxon>Pezizomycotina</taxon>
        <taxon>Eurotiomycetes</taxon>
        <taxon>Eurotiomycetidae</taxon>
        <taxon>Onygenales</taxon>
        <taxon>Arthrodermataceae</taxon>
        <taxon>Microsporum</taxon>
    </lineage>
</organism>
<dbReference type="STRING" id="554155.C5FUL5"/>
<dbReference type="GO" id="GO:0006281">
    <property type="term" value="P:DNA repair"/>
    <property type="evidence" value="ECO:0007669"/>
    <property type="project" value="TreeGrafter"/>
</dbReference>
<dbReference type="InterPro" id="IPR014001">
    <property type="entry name" value="Helicase_ATP-bd"/>
</dbReference>
<dbReference type="GO" id="GO:0016787">
    <property type="term" value="F:hydrolase activity"/>
    <property type="evidence" value="ECO:0007669"/>
    <property type="project" value="UniProtKB-KW"/>
</dbReference>
<feature type="region of interest" description="Disordered" evidence="4">
    <location>
        <begin position="1"/>
        <end position="28"/>
    </location>
</feature>
<evidence type="ECO:0000256" key="1">
    <source>
        <dbReference type="ARBA" id="ARBA00022741"/>
    </source>
</evidence>
<dbReference type="PANTHER" id="PTHR45626:SF51">
    <property type="entry name" value="SNF2-RELATED DOMAIN-CONTAINING PROTEIN"/>
    <property type="match status" value="1"/>
</dbReference>
<evidence type="ECO:0000313" key="7">
    <source>
        <dbReference type="Proteomes" id="UP000002035"/>
    </source>
</evidence>
<dbReference type="GO" id="GO:0008094">
    <property type="term" value="F:ATP-dependent activity, acting on DNA"/>
    <property type="evidence" value="ECO:0007669"/>
    <property type="project" value="TreeGrafter"/>
</dbReference>
<dbReference type="Proteomes" id="UP000002035">
    <property type="component" value="Unassembled WGS sequence"/>
</dbReference>
<proteinExistence type="predicted"/>
<dbReference type="InterPro" id="IPR001650">
    <property type="entry name" value="Helicase_C-like"/>
</dbReference>
<sequence length="1172" mass="131154">MSPRNLPRSYSPASSSPEGSMPSKCTSSTSSASIILTDTEMEHCNQHDDLNKFIPVGVIYWRIPTVNSTSEAGSPHMYCPEADSLRILENSGWIKLMVGEEAAGGWMSARVYVRPEEMIPTLPHRSYQRLRRALREIMAKLDTSADAWNGLIELDRVKGAGNTNGEGETLFYIFNTLESPNPEAICVADSWARAAITSIMYSNDENDEYFGVQGLITKLYPYQQRSAALMIQKEVEPSLSLDPRLQALQGPTGSKYYYDRTEGTVFQEPKFYSNVTGGILAETMGYGKTLICLAVILATRGHMPSIPSEYVSVHPVRGKTGSLMEMAAAAAGAYSLPWAYHFGRLEADGMHYGKCLTACARNRGSYTITRTPKYGRRNTASSRDSSITVHITSASLVVVPPNLVDHWLAEIAKHTEGLKVLVLRDINDKTPPAAELLKYDIVLFSQARFKKESGGFSAAAPVTYSSPLRALHWLRIIVDEGHNFAGTGGKSSSVYMLDKLQVERRWVVSGTPSKGLYGIEISLAAEGSFDSASDEAKASDILNDRKNPQNVLHEELKRVENLRSMVVDFLNLKPWANSRAADPANWTKYMTPIGPGGKRIMSSSLRSTLQSLVVRHRSEDLHRELPLPKLHNEVVYLEPTFYDRASLNLFILRIVVNTITSERSDEDYLFHPKNRKHLSQLMNNLRLAGFWWPAMETETIQGTTLKVARQYLEKNMFRMADKELVLLRQAIITGETILSCSPRNALCQREEIGIFVENFPEHARGFWAIDESAEYQEPLLLGLSLAREAQKFVTAHLCSMDPGEGLAGAGLRAKQLRYKKLETVNKSSASRNSEEGIVHRSKPEKSINAATSRTKSLPADSSLKKARVIGTVSAKLTYLLEKVLEFQDSEKIIIFYESENTAFWIAEGLELLGTDFRIYASTLKPSQKSEYLSVFNEGESVRVLLMDLRQAAHGLHIAAASRVYIVNPIWDPNIESQAIKRAHRISQSRPVYVETLVLKGTLEEKMLKRRKQMSSTEMQHAEKDMLDDNTMSYIIQNEGFLPLPDDLRSPSPAFLKSPLGLFDRHELPIPGDYDIPIHSPVQQVMGRMPELILDSPTPDKKRRLTSFLEFDLLTDSPGKNSPKRRQESRNEEYVNQNGIKFISPRSTPRRRRTSSNLLSSPGTSSNGNSVQI</sequence>
<dbReference type="InterPro" id="IPR049730">
    <property type="entry name" value="SNF2/RAD54-like_C"/>
</dbReference>
<reference evidence="7" key="1">
    <citation type="journal article" date="2012" name="MBio">
        <title>Comparative genome analysis of Trichophyton rubrum and related dermatophytes reveals candidate genes involved in infection.</title>
        <authorList>
            <person name="Martinez D.A."/>
            <person name="Oliver B.G."/>
            <person name="Graeser Y."/>
            <person name="Goldberg J.M."/>
            <person name="Li W."/>
            <person name="Martinez-Rossi N.M."/>
            <person name="Monod M."/>
            <person name="Shelest E."/>
            <person name="Barton R.C."/>
            <person name="Birch E."/>
            <person name="Brakhage A.A."/>
            <person name="Chen Z."/>
            <person name="Gurr S.J."/>
            <person name="Heiman D."/>
            <person name="Heitman J."/>
            <person name="Kosti I."/>
            <person name="Rossi A."/>
            <person name="Saif S."/>
            <person name="Samalova M."/>
            <person name="Saunders C.W."/>
            <person name="Shea T."/>
            <person name="Summerbell R.C."/>
            <person name="Xu J."/>
            <person name="Young S."/>
            <person name="Zeng Q."/>
            <person name="Birren B.W."/>
            <person name="Cuomo C.A."/>
            <person name="White T.C."/>
        </authorList>
    </citation>
    <scope>NUCLEOTIDE SEQUENCE [LARGE SCALE GENOMIC DNA]</scope>
    <source>
        <strain evidence="7">ATCC MYA-4605 / CBS 113480</strain>
    </source>
</reference>
<accession>C5FUL5</accession>
<dbReference type="SMART" id="SM00487">
    <property type="entry name" value="DEXDc"/>
    <property type="match status" value="1"/>
</dbReference>
<feature type="compositionally biased region" description="Low complexity" evidence="4">
    <location>
        <begin position="7"/>
        <end position="28"/>
    </location>
</feature>
<dbReference type="Pfam" id="PF00176">
    <property type="entry name" value="SNF2-rel_dom"/>
    <property type="match status" value="1"/>
</dbReference>
<dbReference type="eggNOG" id="KOG1001">
    <property type="taxonomic scope" value="Eukaryota"/>
</dbReference>
<evidence type="ECO:0000313" key="6">
    <source>
        <dbReference type="EMBL" id="EEQ33599.1"/>
    </source>
</evidence>
<evidence type="ECO:0000259" key="5">
    <source>
        <dbReference type="PROSITE" id="PS51194"/>
    </source>
</evidence>
<dbReference type="AlphaFoldDB" id="C5FUL5"/>